<feature type="domain" description="Nucleotidyl transferase" evidence="3">
    <location>
        <begin position="1"/>
        <end position="106"/>
    </location>
</feature>
<accession>A0A7C3GME5</accession>
<dbReference type="GO" id="GO:0016779">
    <property type="term" value="F:nucleotidyltransferase activity"/>
    <property type="evidence" value="ECO:0007669"/>
    <property type="project" value="UniProtKB-KW"/>
</dbReference>
<keyword evidence="2" id="KW-0548">Nucleotidyltransferase</keyword>
<dbReference type="InterPro" id="IPR029044">
    <property type="entry name" value="Nucleotide-diphossugar_trans"/>
</dbReference>
<dbReference type="AlphaFoldDB" id="A0A7C3GME5"/>
<protein>
    <submittedName>
        <fullName evidence="4">Nucleotidyltransferase family protein</fullName>
    </submittedName>
</protein>
<name>A0A7C3GME5_9PROT</name>
<evidence type="ECO:0000259" key="3">
    <source>
        <dbReference type="Pfam" id="PF00483"/>
    </source>
</evidence>
<evidence type="ECO:0000256" key="2">
    <source>
        <dbReference type="ARBA" id="ARBA00022695"/>
    </source>
</evidence>
<dbReference type="Pfam" id="PF00483">
    <property type="entry name" value="NTP_transferase"/>
    <property type="match status" value="1"/>
</dbReference>
<dbReference type="CDD" id="cd06422">
    <property type="entry name" value="NTP_transferase_like_1"/>
    <property type="match status" value="1"/>
</dbReference>
<dbReference type="PANTHER" id="PTHR43584:SF8">
    <property type="entry name" value="N-ACETYLMURAMATE ALPHA-1-PHOSPHATE URIDYLYLTRANSFERASE"/>
    <property type="match status" value="1"/>
</dbReference>
<dbReference type="Proteomes" id="UP000886042">
    <property type="component" value="Unassembled WGS sequence"/>
</dbReference>
<dbReference type="Gene3D" id="3.90.550.10">
    <property type="entry name" value="Spore Coat Polysaccharide Biosynthesis Protein SpsA, Chain A"/>
    <property type="match status" value="1"/>
</dbReference>
<evidence type="ECO:0000313" key="4">
    <source>
        <dbReference type="EMBL" id="HFB55537.1"/>
    </source>
</evidence>
<dbReference type="InterPro" id="IPR005835">
    <property type="entry name" value="NTP_transferase_dom"/>
</dbReference>
<sequence length="232" mass="25828">MIMAAGMGTRMMPLTRNRCKAMVDVGGKPLIDHCLDRLHAAGIHRAVVNVHAFADDLEAHVRQRQTGPEIIISDERDELLDTGGALVKAQNALGRDPILICNIDALWVEFAPVLPTLMAHWDPRTMDELFLLAPREHSLGYDGAGDFDLNPDGQISWRAHATADFVYAGIEIFKPGLITGYDCEKFSRKVMWDKTFARNKAYGCEIPAYWMHVGDPRARKAAQAVLDYVRAA</sequence>
<gene>
    <name evidence="4" type="ORF">ENJ46_06390</name>
</gene>
<dbReference type="InterPro" id="IPR050065">
    <property type="entry name" value="GlmU-like"/>
</dbReference>
<proteinExistence type="predicted"/>
<evidence type="ECO:0000256" key="1">
    <source>
        <dbReference type="ARBA" id="ARBA00022679"/>
    </source>
</evidence>
<keyword evidence="1" id="KW-0808">Transferase</keyword>
<dbReference type="EMBL" id="DRMN01000410">
    <property type="protein sequence ID" value="HFB55537.1"/>
    <property type="molecule type" value="Genomic_DNA"/>
</dbReference>
<dbReference type="SUPFAM" id="SSF53448">
    <property type="entry name" value="Nucleotide-diphospho-sugar transferases"/>
    <property type="match status" value="1"/>
</dbReference>
<reference evidence="4" key="1">
    <citation type="journal article" date="2020" name="mSystems">
        <title>Genome- and Community-Level Interaction Insights into Carbon Utilization and Element Cycling Functions of Hydrothermarchaeota in Hydrothermal Sediment.</title>
        <authorList>
            <person name="Zhou Z."/>
            <person name="Liu Y."/>
            <person name="Xu W."/>
            <person name="Pan J."/>
            <person name="Luo Z.H."/>
            <person name="Li M."/>
        </authorList>
    </citation>
    <scope>NUCLEOTIDE SEQUENCE [LARGE SCALE GENOMIC DNA]</scope>
    <source>
        <strain evidence="4">HyVt-489</strain>
    </source>
</reference>
<organism evidence="4">
    <name type="scientific">Hellea balneolensis</name>
    <dbReference type="NCBI Taxonomy" id="287478"/>
    <lineage>
        <taxon>Bacteria</taxon>
        <taxon>Pseudomonadati</taxon>
        <taxon>Pseudomonadota</taxon>
        <taxon>Alphaproteobacteria</taxon>
        <taxon>Maricaulales</taxon>
        <taxon>Robiginitomaculaceae</taxon>
        <taxon>Hellea</taxon>
    </lineage>
</organism>
<comment type="caution">
    <text evidence="4">The sequence shown here is derived from an EMBL/GenBank/DDBJ whole genome shotgun (WGS) entry which is preliminary data.</text>
</comment>
<dbReference type="PANTHER" id="PTHR43584">
    <property type="entry name" value="NUCLEOTIDYL TRANSFERASE"/>
    <property type="match status" value="1"/>
</dbReference>